<dbReference type="InterPro" id="IPR006603">
    <property type="entry name" value="PQ-loop_rpt"/>
</dbReference>
<reference evidence="7" key="1">
    <citation type="submission" date="2017-12" db="EMBL/GenBank/DDBJ databases">
        <title>Gene loss provides genomic basis for host adaptation in cereal stripe rust fungi.</title>
        <authorList>
            <person name="Xia C."/>
        </authorList>
    </citation>
    <scope>NUCLEOTIDE SEQUENCE [LARGE SCALE GENOMIC DNA]</scope>
    <source>
        <strain evidence="7">93-210</strain>
    </source>
</reference>
<protein>
    <recommendedName>
        <fullName evidence="9">PQ loop repeat protein</fullName>
    </recommendedName>
</protein>
<feature type="transmembrane region" description="Helical" evidence="6">
    <location>
        <begin position="110"/>
        <end position="127"/>
    </location>
</feature>
<keyword evidence="2 6" id="KW-0812">Transmembrane</keyword>
<feature type="transmembrane region" description="Helical" evidence="6">
    <location>
        <begin position="403"/>
        <end position="423"/>
    </location>
</feature>
<keyword evidence="8" id="KW-1185">Reference proteome</keyword>
<evidence type="ECO:0000256" key="4">
    <source>
        <dbReference type="ARBA" id="ARBA00023136"/>
    </source>
</evidence>
<dbReference type="Gene3D" id="1.20.1280.290">
    <property type="match status" value="2"/>
</dbReference>
<feature type="region of interest" description="Disordered" evidence="5">
    <location>
        <begin position="443"/>
        <end position="494"/>
    </location>
</feature>
<dbReference type="PANTHER" id="PTHR16201:SF11">
    <property type="entry name" value="PQ-LOOP REPEAT-CONTAINING PROTEIN"/>
    <property type="match status" value="1"/>
</dbReference>
<comment type="caution">
    <text evidence="7">The sequence shown here is derived from an EMBL/GenBank/DDBJ whole genome shotgun (WGS) entry which is preliminary data.</text>
</comment>
<keyword evidence="3 6" id="KW-1133">Transmembrane helix</keyword>
<feature type="compositionally biased region" description="Low complexity" evidence="5">
    <location>
        <begin position="267"/>
        <end position="291"/>
    </location>
</feature>
<dbReference type="VEuPathDB" id="FungiDB:PSTT_04952"/>
<dbReference type="GO" id="GO:0016020">
    <property type="term" value="C:membrane"/>
    <property type="evidence" value="ECO:0007669"/>
    <property type="project" value="UniProtKB-SubCell"/>
</dbReference>
<comment type="subcellular location">
    <subcellularLocation>
        <location evidence="1">Membrane</location>
        <topology evidence="1">Multi-pass membrane protein</topology>
    </subcellularLocation>
</comment>
<dbReference type="SMART" id="SM00679">
    <property type="entry name" value="CTNS"/>
    <property type="match status" value="2"/>
</dbReference>
<evidence type="ECO:0000256" key="2">
    <source>
        <dbReference type="ARBA" id="ARBA00022692"/>
    </source>
</evidence>
<evidence type="ECO:0008006" key="9">
    <source>
        <dbReference type="Google" id="ProtNLM"/>
    </source>
</evidence>
<feature type="compositionally biased region" description="Low complexity" evidence="5">
    <location>
        <begin position="443"/>
        <end position="461"/>
    </location>
</feature>
<keyword evidence="4 6" id="KW-0472">Membrane</keyword>
<sequence length="494" mass="53837">MRFGFLTADDARLVDGCSSDDSSSWSCSSSFFCSFCAAGGGGFSFSFSLNPPLLWAGCCIFSECAGFWLEFEEPEGRVSESEPNGKMLIQHYHFTTSTSSTSCHFQHDQTSMVLSIIIVLGILISYLPQHYRIISSKSSHGISPWFLLLGSTSNTGSLVNAITLQWGVVRCCQVLTPGQCAESLLGIIQVLLQWACFNIIDLKYVRVLPVIEAGDQRSHSPLLDRATNYSSQFLSRFFLKHNHQSNSPSSSSRKAKRASGGHQTRASQDSLDSSSQSSSFPSVSSDSSVFDPSNVLPPSATRYTRLTLSKEYTLSLVLALVVFIHFLFSTLVTLVRLLRIWASASGILSLILAACQYLPQIKKTWNLRLVGSLSIPMMIIQTPGSFLFVYSLAIRPGLNWTTWIVYLVTGILQGVLLVLCIFWKIKQQANGIDDWGKAIKPTTTTAATSPSSSSSSSASASSHHRVDGVLQPGSERTPLLSTRSSTPNPQSSSS</sequence>
<organism evidence="7 8">
    <name type="scientific">Puccinia striiformis</name>
    <dbReference type="NCBI Taxonomy" id="27350"/>
    <lineage>
        <taxon>Eukaryota</taxon>
        <taxon>Fungi</taxon>
        <taxon>Dikarya</taxon>
        <taxon>Basidiomycota</taxon>
        <taxon>Pucciniomycotina</taxon>
        <taxon>Pucciniomycetes</taxon>
        <taxon>Pucciniales</taxon>
        <taxon>Pucciniaceae</taxon>
        <taxon>Puccinia</taxon>
    </lineage>
</organism>
<feature type="compositionally biased region" description="Low complexity" evidence="5">
    <location>
        <begin position="481"/>
        <end position="494"/>
    </location>
</feature>
<dbReference type="Proteomes" id="UP000239156">
    <property type="component" value="Unassembled WGS sequence"/>
</dbReference>
<dbReference type="PANTHER" id="PTHR16201">
    <property type="entry name" value="SEVEN TRANSMEMBRANE PROTEIN 1-RELATED"/>
    <property type="match status" value="1"/>
</dbReference>
<evidence type="ECO:0000256" key="5">
    <source>
        <dbReference type="SAM" id="MobiDB-lite"/>
    </source>
</evidence>
<gene>
    <name evidence="7" type="ORF">PSTT_04952</name>
</gene>
<feature type="transmembrane region" description="Helical" evidence="6">
    <location>
        <begin position="370"/>
        <end position="391"/>
    </location>
</feature>
<evidence type="ECO:0000313" key="7">
    <source>
        <dbReference type="EMBL" id="POW11878.1"/>
    </source>
</evidence>
<dbReference type="InterPro" id="IPR051415">
    <property type="entry name" value="LAAT-1"/>
</dbReference>
<dbReference type="EMBL" id="PKSL01000035">
    <property type="protein sequence ID" value="POW11878.1"/>
    <property type="molecule type" value="Genomic_DNA"/>
</dbReference>
<dbReference type="AlphaFoldDB" id="A0A2S4VR04"/>
<evidence type="ECO:0000256" key="6">
    <source>
        <dbReference type="SAM" id="Phobius"/>
    </source>
</evidence>
<feature type="region of interest" description="Disordered" evidence="5">
    <location>
        <begin position="242"/>
        <end position="291"/>
    </location>
</feature>
<evidence type="ECO:0000256" key="1">
    <source>
        <dbReference type="ARBA" id="ARBA00004141"/>
    </source>
</evidence>
<evidence type="ECO:0000256" key="3">
    <source>
        <dbReference type="ARBA" id="ARBA00022989"/>
    </source>
</evidence>
<proteinExistence type="predicted"/>
<evidence type="ECO:0000313" key="8">
    <source>
        <dbReference type="Proteomes" id="UP000239156"/>
    </source>
</evidence>
<feature type="transmembrane region" description="Helical" evidence="6">
    <location>
        <begin position="312"/>
        <end position="334"/>
    </location>
</feature>
<name>A0A2S4VR04_9BASI</name>
<dbReference type="Pfam" id="PF04193">
    <property type="entry name" value="PQ-loop"/>
    <property type="match status" value="2"/>
</dbReference>
<accession>A0A2S4VR04</accession>
<feature type="transmembrane region" description="Helical" evidence="6">
    <location>
        <begin position="340"/>
        <end position="358"/>
    </location>
</feature>